<dbReference type="Proteomes" id="UP000887576">
    <property type="component" value="Unplaced"/>
</dbReference>
<evidence type="ECO:0000313" key="2">
    <source>
        <dbReference type="WBParaSite" id="JU765_v2.g8005.t1"/>
    </source>
</evidence>
<accession>A0AC34RL11</accession>
<organism evidence="1 2">
    <name type="scientific">Panagrolaimus sp. JU765</name>
    <dbReference type="NCBI Taxonomy" id="591449"/>
    <lineage>
        <taxon>Eukaryota</taxon>
        <taxon>Metazoa</taxon>
        <taxon>Ecdysozoa</taxon>
        <taxon>Nematoda</taxon>
        <taxon>Chromadorea</taxon>
        <taxon>Rhabditida</taxon>
        <taxon>Tylenchina</taxon>
        <taxon>Panagrolaimomorpha</taxon>
        <taxon>Panagrolaimoidea</taxon>
        <taxon>Panagrolaimidae</taxon>
        <taxon>Panagrolaimus</taxon>
    </lineage>
</organism>
<protein>
    <submittedName>
        <fullName evidence="2">SXP/RAL-2 family protein Ani s 5-like cation-binding domain-containing protein</fullName>
    </submittedName>
</protein>
<dbReference type="WBParaSite" id="JU765_v2.g8005.t1">
    <property type="protein sequence ID" value="JU765_v2.g8005.t1"/>
    <property type="gene ID" value="JU765_v2.g8005"/>
</dbReference>
<proteinExistence type="predicted"/>
<reference evidence="2" key="1">
    <citation type="submission" date="2022-11" db="UniProtKB">
        <authorList>
            <consortium name="WormBaseParasite"/>
        </authorList>
    </citation>
    <scope>IDENTIFICATION</scope>
</reference>
<evidence type="ECO:0000313" key="1">
    <source>
        <dbReference type="Proteomes" id="UP000887576"/>
    </source>
</evidence>
<name>A0AC34RL11_9BILA</name>
<sequence>MFSLKVVVFIFVLGFGVDGLLRAARHSGFEGPGGLKEFFSAVKPIVDFFNDLNDSQTSSLLKIITNQNLTKSQIEQQLDQWASQQSTKIQQDYATAKNQIQVFEQNITKLFDEKAVNLSSGAKDVYNQLKTIYLNDGLTELQQCEQTQNVMKNVTDASIKKELKKAFGIFPTCWKVGKKDFDGLGSIFGRDSEESK</sequence>